<protein>
    <submittedName>
        <fullName evidence="1">Phage portal protein</fullName>
    </submittedName>
</protein>
<dbReference type="EMBL" id="JBHSDK010000015">
    <property type="protein sequence ID" value="MFC4336027.1"/>
    <property type="molecule type" value="Genomic_DNA"/>
</dbReference>
<evidence type="ECO:0000313" key="1">
    <source>
        <dbReference type="EMBL" id="MFC4336027.1"/>
    </source>
</evidence>
<sequence>MSKPLAKTLLKILEGDSDRLGRIDDYLRGIHADPYIPQDADAEYRLLARRAVSNWIPLLVATPAQALYVDSIRRAGSEADLAEAEWEHWQYSRLDARQLAVHRAAIAYGHSFTVTEADQAGKLRTRGLSPLRTAAVFDDPSADEVPIAAMTVTSWPGTDTPGRARLWDHTWTWDLTFKANWDADSIRISNARRHGAPECPVTRFAAYVDLDGRTTGVVEPTIPIQDRINQTLFDLLLTQTYQSTQVRYATGMAPPIRRDPETGEPVLDAEGQPVPLPINHNGRRFLFAEDPDVRFGSLDATPLKGFLDAIETSVRHLAAISQVPPHHILGEVANLSAEALQSAENALTRKTEEFQNSFGESWERVFRLVADVEGRDEEAGDYTAEVLWRDMSQTSLAQSADGLAKLADGLGIPKRGLWNRVPGATGGEVAYWDRLARESEYQQDLTALVNTATTDVMATGAVVSVDAGHDGS</sequence>
<name>A0ABV8TZC2_9ACTN</name>
<keyword evidence="2" id="KW-1185">Reference proteome</keyword>
<dbReference type="Proteomes" id="UP001595823">
    <property type="component" value="Unassembled WGS sequence"/>
</dbReference>
<dbReference type="Pfam" id="PF05133">
    <property type="entry name" value="SPP1_portal"/>
    <property type="match status" value="1"/>
</dbReference>
<dbReference type="RefSeq" id="WP_380621457.1">
    <property type="nucleotide sequence ID" value="NZ_JBHSDK010000015.1"/>
</dbReference>
<dbReference type="InterPro" id="IPR021145">
    <property type="entry name" value="Portal_protein_SPP1_Gp6-like"/>
</dbReference>
<proteinExistence type="predicted"/>
<gene>
    <name evidence="1" type="ORF">ACFPET_12510</name>
</gene>
<evidence type="ECO:0000313" key="2">
    <source>
        <dbReference type="Proteomes" id="UP001595823"/>
    </source>
</evidence>
<reference evidence="2" key="1">
    <citation type="journal article" date="2019" name="Int. J. Syst. Evol. Microbiol.">
        <title>The Global Catalogue of Microorganisms (GCM) 10K type strain sequencing project: providing services to taxonomists for standard genome sequencing and annotation.</title>
        <authorList>
            <consortium name="The Broad Institute Genomics Platform"/>
            <consortium name="The Broad Institute Genome Sequencing Center for Infectious Disease"/>
            <person name="Wu L."/>
            <person name="Ma J."/>
        </authorList>
    </citation>
    <scope>NUCLEOTIDE SEQUENCE [LARGE SCALE GENOMIC DNA]</scope>
    <source>
        <strain evidence="2">IBRC-M 10908</strain>
    </source>
</reference>
<comment type="caution">
    <text evidence="1">The sequence shown here is derived from an EMBL/GenBank/DDBJ whole genome shotgun (WGS) entry which is preliminary data.</text>
</comment>
<accession>A0ABV8TZC2</accession>
<organism evidence="1 2">
    <name type="scientific">Salininema proteolyticum</name>
    <dbReference type="NCBI Taxonomy" id="1607685"/>
    <lineage>
        <taxon>Bacteria</taxon>
        <taxon>Bacillati</taxon>
        <taxon>Actinomycetota</taxon>
        <taxon>Actinomycetes</taxon>
        <taxon>Glycomycetales</taxon>
        <taxon>Glycomycetaceae</taxon>
        <taxon>Salininema</taxon>
    </lineage>
</organism>